<name>A0ABU1JSS5_9PROT</name>
<protein>
    <recommendedName>
        <fullName evidence="3">Ricin B lectin domain-containing protein</fullName>
    </recommendedName>
</protein>
<dbReference type="PROSITE" id="PS50231">
    <property type="entry name" value="RICIN_B_LECTIN"/>
    <property type="match status" value="2"/>
</dbReference>
<comment type="caution">
    <text evidence="1">The sequence shown here is derived from an EMBL/GenBank/DDBJ whole genome shotgun (WGS) entry which is preliminary data.</text>
</comment>
<accession>A0ABU1JSS5</accession>
<sequence>MTQWLTFANGVSSPWALSNVNSGTRILYEEWGVLPDKRQLWQLTADGLVVSAVDTAMVLTAGPQATSCRWTLGLAPRQPAGADPGQAWTVMADPDNPALVAIVNPDTGLACTTVPRNQLWSGQEIWLEALPPRIPEEMLWQVQPRIPATHQWLQLRFGGAPLVVEIAGPRAAATVALGSGTADRALAATLWMYTDDGCLVNARAPGLVLGLGPSGPYGTSVVLAPKQAPDSAGRQWAIQPDGDGTVLLINASNQEALMVPPGLAGPIVTGPISGSSQQSFTLGMDSPDDAVPA</sequence>
<keyword evidence="2" id="KW-1185">Reference proteome</keyword>
<organism evidence="1 2">
    <name type="scientific">Inquilinus ginsengisoli</name>
    <dbReference type="NCBI Taxonomy" id="363840"/>
    <lineage>
        <taxon>Bacteria</taxon>
        <taxon>Pseudomonadati</taxon>
        <taxon>Pseudomonadota</taxon>
        <taxon>Alphaproteobacteria</taxon>
        <taxon>Rhodospirillales</taxon>
        <taxon>Rhodospirillaceae</taxon>
        <taxon>Inquilinus</taxon>
    </lineage>
</organism>
<dbReference type="SUPFAM" id="SSF50370">
    <property type="entry name" value="Ricin B-like lectins"/>
    <property type="match status" value="2"/>
</dbReference>
<dbReference type="Proteomes" id="UP001262410">
    <property type="component" value="Unassembled WGS sequence"/>
</dbReference>
<gene>
    <name evidence="1" type="ORF">E9232_004203</name>
</gene>
<proteinExistence type="predicted"/>
<evidence type="ECO:0008006" key="3">
    <source>
        <dbReference type="Google" id="ProtNLM"/>
    </source>
</evidence>
<reference evidence="1 2" key="1">
    <citation type="submission" date="2023-07" db="EMBL/GenBank/DDBJ databases">
        <title>Sorghum-associated microbial communities from plants grown in Nebraska, USA.</title>
        <authorList>
            <person name="Schachtman D."/>
        </authorList>
    </citation>
    <scope>NUCLEOTIDE SEQUENCE [LARGE SCALE GENOMIC DNA]</scope>
    <source>
        <strain evidence="1 2">584</strain>
    </source>
</reference>
<dbReference type="Gene3D" id="2.80.10.50">
    <property type="match status" value="1"/>
</dbReference>
<evidence type="ECO:0000313" key="2">
    <source>
        <dbReference type="Proteomes" id="UP001262410"/>
    </source>
</evidence>
<dbReference type="EMBL" id="JAVDPW010000007">
    <property type="protein sequence ID" value="MDR6291669.1"/>
    <property type="molecule type" value="Genomic_DNA"/>
</dbReference>
<evidence type="ECO:0000313" key="1">
    <source>
        <dbReference type="EMBL" id="MDR6291669.1"/>
    </source>
</evidence>
<dbReference type="RefSeq" id="WP_309797089.1">
    <property type="nucleotide sequence ID" value="NZ_JAVDPW010000007.1"/>
</dbReference>
<dbReference type="InterPro" id="IPR035992">
    <property type="entry name" value="Ricin_B-like_lectins"/>
</dbReference>